<keyword evidence="4 8" id="KW-0479">Metal-binding</keyword>
<dbReference type="Gene3D" id="3.40.140.10">
    <property type="entry name" value="Cytidine Deaminase, domain 2"/>
    <property type="match status" value="1"/>
</dbReference>
<feature type="binding site" evidence="8">
    <location>
        <position position="55"/>
    </location>
    <ligand>
        <name>Zn(2+)</name>
        <dbReference type="ChEBI" id="CHEBI:29105"/>
        <note>catalytic</note>
    </ligand>
</feature>
<evidence type="ECO:0000313" key="11">
    <source>
        <dbReference type="Proteomes" id="UP000190961"/>
    </source>
</evidence>
<reference evidence="10 11" key="1">
    <citation type="submission" date="2017-02" db="EMBL/GenBank/DDBJ databases">
        <authorList>
            <person name="Peterson S.W."/>
        </authorList>
    </citation>
    <scope>NUCLEOTIDE SEQUENCE [LARGE SCALE GENOMIC DNA]</scope>
    <source>
        <strain evidence="10 11">DSM 25262</strain>
    </source>
</reference>
<accession>A0A1T5IR61</accession>
<dbReference type="InterPro" id="IPR028883">
    <property type="entry name" value="tRNA_aden_deaminase"/>
</dbReference>
<dbReference type="PANTHER" id="PTHR11079:SF202">
    <property type="entry name" value="TRNA-SPECIFIC ADENOSINE DEAMINASE"/>
    <property type="match status" value="1"/>
</dbReference>
<name>A0A1T5IR61_9BACT</name>
<comment type="function">
    <text evidence="8">Catalyzes the deamination of adenosine to inosine at the wobble position 34 of tRNA(Arg2).</text>
</comment>
<dbReference type="InterPro" id="IPR016193">
    <property type="entry name" value="Cytidine_deaminase-like"/>
</dbReference>
<keyword evidence="6 8" id="KW-0862">Zinc</keyword>
<dbReference type="STRING" id="688867.SAMN05660236_0290"/>
<dbReference type="AlphaFoldDB" id="A0A1T5IR61"/>
<keyword evidence="3 8" id="KW-0819">tRNA processing</keyword>
<dbReference type="SUPFAM" id="SSF53927">
    <property type="entry name" value="Cytidine deaminase-like"/>
    <property type="match status" value="1"/>
</dbReference>
<dbReference type="RefSeq" id="WP_079684930.1">
    <property type="nucleotide sequence ID" value="NZ_FUZU01000001.1"/>
</dbReference>
<comment type="cofactor">
    <cofactor evidence="8">
        <name>Zn(2+)</name>
        <dbReference type="ChEBI" id="CHEBI:29105"/>
    </cofactor>
    <text evidence="8">Binds 1 zinc ion per subunit.</text>
</comment>
<comment type="catalytic activity">
    <reaction evidence="7 8">
        <text>adenosine(34) in tRNA + H2O + H(+) = inosine(34) in tRNA + NH4(+)</text>
        <dbReference type="Rhea" id="RHEA:43168"/>
        <dbReference type="Rhea" id="RHEA-COMP:10373"/>
        <dbReference type="Rhea" id="RHEA-COMP:10374"/>
        <dbReference type="ChEBI" id="CHEBI:15377"/>
        <dbReference type="ChEBI" id="CHEBI:15378"/>
        <dbReference type="ChEBI" id="CHEBI:28938"/>
        <dbReference type="ChEBI" id="CHEBI:74411"/>
        <dbReference type="ChEBI" id="CHEBI:82852"/>
        <dbReference type="EC" id="3.5.4.33"/>
    </reaction>
</comment>
<evidence type="ECO:0000256" key="3">
    <source>
        <dbReference type="ARBA" id="ARBA00022694"/>
    </source>
</evidence>
<dbReference type="PROSITE" id="PS00903">
    <property type="entry name" value="CYT_DCMP_DEAMINASES_1"/>
    <property type="match status" value="1"/>
</dbReference>
<dbReference type="PROSITE" id="PS51747">
    <property type="entry name" value="CYT_DCMP_DEAMINASES_2"/>
    <property type="match status" value="1"/>
</dbReference>
<dbReference type="OrthoDB" id="9802676at2"/>
<comment type="similarity">
    <text evidence="1">Belongs to the cytidine and deoxycytidylate deaminase family. ADAT2 subfamily.</text>
</comment>
<feature type="domain" description="CMP/dCMP-type deaminase" evidence="9">
    <location>
        <begin position="4"/>
        <end position="114"/>
    </location>
</feature>
<protein>
    <recommendedName>
        <fullName evidence="8">tRNA-specific adenosine deaminase</fullName>
        <ecNumber evidence="8">3.5.4.33</ecNumber>
    </recommendedName>
</protein>
<evidence type="ECO:0000256" key="2">
    <source>
        <dbReference type="ARBA" id="ARBA00011738"/>
    </source>
</evidence>
<keyword evidence="5 8" id="KW-0378">Hydrolase</keyword>
<sequence>MELYTDEYFMREAMKEAAKAFDIGEVPVGAVVVSNNKIIGRAHNQTEKLTDATAHAEMLAITAAANYLGSKYLSECTLYVTLEPCVMCAGALHWTQLQKLVFGASDIQRGYSLVSTPLLHPKTEVVKGVKAEESKQMLTDFFKRIRN</sequence>
<dbReference type="CDD" id="cd01285">
    <property type="entry name" value="nucleoside_deaminase"/>
    <property type="match status" value="1"/>
</dbReference>
<evidence type="ECO:0000313" key="10">
    <source>
        <dbReference type="EMBL" id="SKC41488.1"/>
    </source>
</evidence>
<comment type="subunit">
    <text evidence="2 8">Homodimer.</text>
</comment>
<keyword evidence="11" id="KW-1185">Reference proteome</keyword>
<dbReference type="Proteomes" id="UP000190961">
    <property type="component" value="Unassembled WGS sequence"/>
</dbReference>
<dbReference type="PANTHER" id="PTHR11079">
    <property type="entry name" value="CYTOSINE DEAMINASE FAMILY MEMBER"/>
    <property type="match status" value="1"/>
</dbReference>
<feature type="active site" description="Proton donor" evidence="8">
    <location>
        <position position="57"/>
    </location>
</feature>
<gene>
    <name evidence="8" type="primary">tadA</name>
    <name evidence="10" type="ORF">SAMN05660236_0290</name>
</gene>
<dbReference type="InterPro" id="IPR002125">
    <property type="entry name" value="CMP_dCMP_dom"/>
</dbReference>
<dbReference type="InterPro" id="IPR016192">
    <property type="entry name" value="APOBEC/CMP_deaminase_Zn-bd"/>
</dbReference>
<dbReference type="GO" id="GO:0002100">
    <property type="term" value="P:tRNA wobble adenosine to inosine editing"/>
    <property type="evidence" value="ECO:0007669"/>
    <property type="project" value="UniProtKB-UniRule"/>
</dbReference>
<evidence type="ECO:0000256" key="7">
    <source>
        <dbReference type="ARBA" id="ARBA00048045"/>
    </source>
</evidence>
<evidence type="ECO:0000256" key="6">
    <source>
        <dbReference type="ARBA" id="ARBA00022833"/>
    </source>
</evidence>
<feature type="binding site" evidence="8">
    <location>
        <position position="88"/>
    </location>
    <ligand>
        <name>Zn(2+)</name>
        <dbReference type="ChEBI" id="CHEBI:29105"/>
        <note>catalytic</note>
    </ligand>
</feature>
<dbReference type="HAMAP" id="MF_00972">
    <property type="entry name" value="tRNA_aden_deaminase"/>
    <property type="match status" value="1"/>
</dbReference>
<evidence type="ECO:0000256" key="4">
    <source>
        <dbReference type="ARBA" id="ARBA00022723"/>
    </source>
</evidence>
<feature type="binding site" evidence="8">
    <location>
        <position position="85"/>
    </location>
    <ligand>
        <name>Zn(2+)</name>
        <dbReference type="ChEBI" id="CHEBI:29105"/>
        <note>catalytic</note>
    </ligand>
</feature>
<dbReference type="EMBL" id="FUZU01000001">
    <property type="protein sequence ID" value="SKC41488.1"/>
    <property type="molecule type" value="Genomic_DNA"/>
</dbReference>
<evidence type="ECO:0000256" key="1">
    <source>
        <dbReference type="ARBA" id="ARBA00010669"/>
    </source>
</evidence>
<dbReference type="Pfam" id="PF00383">
    <property type="entry name" value="dCMP_cyt_deam_1"/>
    <property type="match status" value="1"/>
</dbReference>
<evidence type="ECO:0000259" key="9">
    <source>
        <dbReference type="PROSITE" id="PS51747"/>
    </source>
</evidence>
<dbReference type="GO" id="GO:0052717">
    <property type="term" value="F:tRNA-specific adenosine-34 deaminase activity"/>
    <property type="evidence" value="ECO:0007669"/>
    <property type="project" value="UniProtKB-UniRule"/>
</dbReference>
<evidence type="ECO:0000256" key="5">
    <source>
        <dbReference type="ARBA" id="ARBA00022801"/>
    </source>
</evidence>
<dbReference type="EC" id="3.5.4.33" evidence="8"/>
<proteinExistence type="inferred from homology"/>
<evidence type="ECO:0000256" key="8">
    <source>
        <dbReference type="HAMAP-Rule" id="MF_00972"/>
    </source>
</evidence>
<organism evidence="10 11">
    <name type="scientific">Ohtaekwangia koreensis</name>
    <dbReference type="NCBI Taxonomy" id="688867"/>
    <lineage>
        <taxon>Bacteria</taxon>
        <taxon>Pseudomonadati</taxon>
        <taxon>Bacteroidota</taxon>
        <taxon>Cytophagia</taxon>
        <taxon>Cytophagales</taxon>
        <taxon>Fulvivirgaceae</taxon>
        <taxon>Ohtaekwangia</taxon>
    </lineage>
</organism>
<dbReference type="GO" id="GO:0008270">
    <property type="term" value="F:zinc ion binding"/>
    <property type="evidence" value="ECO:0007669"/>
    <property type="project" value="UniProtKB-UniRule"/>
</dbReference>